<evidence type="ECO:0000313" key="4">
    <source>
        <dbReference type="Proteomes" id="UP000243579"/>
    </source>
</evidence>
<proteinExistence type="predicted"/>
<feature type="region of interest" description="Disordered" evidence="1">
    <location>
        <begin position="122"/>
        <end position="152"/>
    </location>
</feature>
<protein>
    <submittedName>
        <fullName evidence="3">Uncharacterized protein</fullName>
    </submittedName>
</protein>
<dbReference type="AlphaFoldDB" id="A0A1V9YAZ8"/>
<organism evidence="3 4">
    <name type="scientific">Achlya hypogyna</name>
    <name type="common">Oomycete</name>
    <name type="synonym">Protoachlya hypogyna</name>
    <dbReference type="NCBI Taxonomy" id="1202772"/>
    <lineage>
        <taxon>Eukaryota</taxon>
        <taxon>Sar</taxon>
        <taxon>Stramenopiles</taxon>
        <taxon>Oomycota</taxon>
        <taxon>Saprolegniomycetes</taxon>
        <taxon>Saprolegniales</taxon>
        <taxon>Achlyaceae</taxon>
        <taxon>Achlya</taxon>
    </lineage>
</organism>
<sequence>MNPCPTCLVQAGEIVMCTDASQGCDGGTVCVPLVATPAVDIGGPLTLAPTTLPPEATKSTITYALLCGGLCVLVFVLYGVLRWSQRQKKLEAGLDSEGTAVLSEPDAAANGALDSTYSTMDKVASLRPPPTKSLEPQPQRKNTGGSVHDDPATYSMFHTVGRISGVHKYRASSLLSTSHRKDDSIIYIMEDDKVSESD</sequence>
<comment type="caution">
    <text evidence="3">The sequence shown here is derived from an EMBL/GenBank/DDBJ whole genome shotgun (WGS) entry which is preliminary data.</text>
</comment>
<dbReference type="Proteomes" id="UP000243579">
    <property type="component" value="Unassembled WGS sequence"/>
</dbReference>
<feature type="compositionally biased region" description="Polar residues" evidence="1">
    <location>
        <begin position="134"/>
        <end position="145"/>
    </location>
</feature>
<name>A0A1V9YAZ8_ACHHY</name>
<accession>A0A1V9YAZ8</accession>
<gene>
    <name evidence="3" type="ORF">ACHHYP_15389</name>
</gene>
<keyword evidence="2" id="KW-0812">Transmembrane</keyword>
<keyword evidence="4" id="KW-1185">Reference proteome</keyword>
<reference evidence="3 4" key="1">
    <citation type="journal article" date="2014" name="Genome Biol. Evol.">
        <title>The secreted proteins of Achlya hypogyna and Thraustotheca clavata identify the ancestral oomycete secretome and reveal gene acquisitions by horizontal gene transfer.</title>
        <authorList>
            <person name="Misner I."/>
            <person name="Blouin N."/>
            <person name="Leonard G."/>
            <person name="Richards T.A."/>
            <person name="Lane C.E."/>
        </authorList>
    </citation>
    <scope>NUCLEOTIDE SEQUENCE [LARGE SCALE GENOMIC DNA]</scope>
    <source>
        <strain evidence="3 4">ATCC 48635</strain>
    </source>
</reference>
<keyword evidence="2" id="KW-0472">Membrane</keyword>
<dbReference type="OrthoDB" id="74221at2759"/>
<dbReference type="EMBL" id="JNBR01002411">
    <property type="protein sequence ID" value="OQR82859.1"/>
    <property type="molecule type" value="Genomic_DNA"/>
</dbReference>
<evidence type="ECO:0000256" key="2">
    <source>
        <dbReference type="SAM" id="Phobius"/>
    </source>
</evidence>
<evidence type="ECO:0000256" key="1">
    <source>
        <dbReference type="SAM" id="MobiDB-lite"/>
    </source>
</evidence>
<feature type="transmembrane region" description="Helical" evidence="2">
    <location>
        <begin position="61"/>
        <end position="81"/>
    </location>
</feature>
<evidence type="ECO:0000313" key="3">
    <source>
        <dbReference type="EMBL" id="OQR82859.1"/>
    </source>
</evidence>
<keyword evidence="2" id="KW-1133">Transmembrane helix</keyword>